<evidence type="ECO:0008006" key="4">
    <source>
        <dbReference type="Google" id="ProtNLM"/>
    </source>
</evidence>
<organism evidence="2 3">
    <name type="scientific">Paramecium primaurelia</name>
    <dbReference type="NCBI Taxonomy" id="5886"/>
    <lineage>
        <taxon>Eukaryota</taxon>
        <taxon>Sar</taxon>
        <taxon>Alveolata</taxon>
        <taxon>Ciliophora</taxon>
        <taxon>Intramacronucleata</taxon>
        <taxon>Oligohymenophorea</taxon>
        <taxon>Peniculida</taxon>
        <taxon>Parameciidae</taxon>
        <taxon>Paramecium</taxon>
    </lineage>
</organism>
<dbReference type="InterPro" id="IPR053040">
    <property type="entry name" value="LRR-containing_protein_71"/>
</dbReference>
<keyword evidence="1" id="KW-0175">Coiled coil</keyword>
<dbReference type="PANTHER" id="PTHR46984:SF1">
    <property type="entry name" value="LEUCINE-RICH REPEAT-CONTAINING PROTEIN 71"/>
    <property type="match status" value="1"/>
</dbReference>
<dbReference type="Proteomes" id="UP000688137">
    <property type="component" value="Unassembled WGS sequence"/>
</dbReference>
<evidence type="ECO:0000313" key="2">
    <source>
        <dbReference type="EMBL" id="CAD8086372.1"/>
    </source>
</evidence>
<evidence type="ECO:0000256" key="1">
    <source>
        <dbReference type="SAM" id="Coils"/>
    </source>
</evidence>
<feature type="coiled-coil region" evidence="1">
    <location>
        <begin position="260"/>
        <end position="287"/>
    </location>
</feature>
<protein>
    <recommendedName>
        <fullName evidence="4">Leucine rich repeat protein</fullName>
    </recommendedName>
</protein>
<dbReference type="AlphaFoldDB" id="A0A8S1N387"/>
<name>A0A8S1N387_PARPR</name>
<sequence>MRGNQKQQQQVPIPTYPFPYSFWSYNNFETKELETYLSSQSQTLQTQIPKTCIQDGYQQLCKILNQYPHPLLHAKQSKQQQPITNLLGEQSIDSIKNTSEITQFLVFQNTQIDAITLTLLQFLWPFYQNLNVFKLYNIKFSETEMEILQKIIENNKLIKLFIEYTNIIPQINCPTLTQIYLRGNQITQSKLNQIFQPGTFQALQVIELSDNPLGKDSIQILANFMSKKNSIQYIGLSRCEIAAWEDLKPLIETIGPEKLNEAKLQAYRELEEKRDKQIKDQLKAKKKEVVTEIELEPLIQNTDGSYSIIHNQQLQILFLAVNPFKDSDKDQIERFIQANPNVYVVLQGCSFETKTKERLKKRYNNIIF</sequence>
<accession>A0A8S1N387</accession>
<evidence type="ECO:0000313" key="3">
    <source>
        <dbReference type="Proteomes" id="UP000688137"/>
    </source>
</evidence>
<proteinExistence type="predicted"/>
<gene>
    <name evidence="2" type="ORF">PPRIM_AZ9-3.1.T0760143</name>
</gene>
<comment type="caution">
    <text evidence="2">The sequence shown here is derived from an EMBL/GenBank/DDBJ whole genome shotgun (WGS) entry which is preliminary data.</text>
</comment>
<dbReference type="PANTHER" id="PTHR46984">
    <property type="entry name" value="LEUCINE-RICH REPEAT-CONTAINING PROTEIN 71"/>
    <property type="match status" value="1"/>
</dbReference>
<dbReference type="OMA" id="IPQINCP"/>
<keyword evidence="3" id="KW-1185">Reference proteome</keyword>
<dbReference type="EMBL" id="CAJJDM010000079">
    <property type="protein sequence ID" value="CAD8086372.1"/>
    <property type="molecule type" value="Genomic_DNA"/>
</dbReference>
<reference evidence="2" key="1">
    <citation type="submission" date="2021-01" db="EMBL/GenBank/DDBJ databases">
        <authorList>
            <consortium name="Genoscope - CEA"/>
            <person name="William W."/>
        </authorList>
    </citation>
    <scope>NUCLEOTIDE SEQUENCE</scope>
</reference>